<dbReference type="Gene3D" id="3.40.50.1000">
    <property type="entry name" value="HAD superfamily/HAD-like"/>
    <property type="match status" value="1"/>
</dbReference>
<dbReference type="GO" id="GO:0016787">
    <property type="term" value="F:hydrolase activity"/>
    <property type="evidence" value="ECO:0007669"/>
    <property type="project" value="UniProtKB-KW"/>
</dbReference>
<dbReference type="Pfam" id="PF00702">
    <property type="entry name" value="Hydrolase"/>
    <property type="match status" value="1"/>
</dbReference>
<proteinExistence type="predicted"/>
<reference evidence="2" key="2">
    <citation type="submission" date="2023-05" db="EMBL/GenBank/DDBJ databases">
        <authorList>
            <consortium name="Lawrence Berkeley National Laboratory"/>
            <person name="Steindorff A."/>
            <person name="Hensen N."/>
            <person name="Bonometti L."/>
            <person name="Westerberg I."/>
            <person name="Brannstrom I.O."/>
            <person name="Guillou S."/>
            <person name="Cros-Aarteil S."/>
            <person name="Calhoun S."/>
            <person name="Haridas S."/>
            <person name="Kuo A."/>
            <person name="Mondo S."/>
            <person name="Pangilinan J."/>
            <person name="Riley R."/>
            <person name="Labutti K."/>
            <person name="Andreopoulos B."/>
            <person name="Lipzen A."/>
            <person name="Chen C."/>
            <person name="Yanf M."/>
            <person name="Daum C."/>
            <person name="Ng V."/>
            <person name="Clum A."/>
            <person name="Ohm R."/>
            <person name="Martin F."/>
            <person name="Silar P."/>
            <person name="Natvig D."/>
            <person name="Lalanne C."/>
            <person name="Gautier V."/>
            <person name="Ament-Velasquez S.L."/>
            <person name="Kruys A."/>
            <person name="Hutchinson M.I."/>
            <person name="Powell A.J."/>
            <person name="Barry K."/>
            <person name="Miller A.N."/>
            <person name="Grigoriev I.V."/>
            <person name="Debuchy R."/>
            <person name="Gladieux P."/>
            <person name="Thoren M.H."/>
            <person name="Johannesson H."/>
        </authorList>
    </citation>
    <scope>NUCLEOTIDE SEQUENCE</scope>
    <source>
        <strain evidence="2">CBS 359.72</strain>
    </source>
</reference>
<sequence length="267" mass="29377">MSAHPDLTTFDALSFDCYGTLIDWESGLAADLQPLITSLPASHPFRSDSHQAVLRFNELSEHLWATQPKLAYDANLAESFRLLAREQGVNVDEELEAAARRVGDGPGRWPAFDDTVDGLRRLGRHYKLVILSNVNEANIARAVAGPLAGTHFDAIYTAEAIGSYKPSLDNFRYLFDGVKRELGVDKDKEGLLHVARSLTADHTPAKEVGLRSVWIARGGDKPEGYGTGGNYEKLQAEGKLGFEWKFQTIGNFADEVEKQFAEKGKAA</sequence>
<dbReference type="Proteomes" id="UP001303647">
    <property type="component" value="Unassembled WGS sequence"/>
</dbReference>
<dbReference type="Gene3D" id="1.10.150.750">
    <property type="match status" value="1"/>
</dbReference>
<dbReference type="InterPro" id="IPR051540">
    <property type="entry name" value="S-2-haloacid_dehalogenase"/>
</dbReference>
<dbReference type="PANTHER" id="PTHR43316:SF9">
    <property type="entry name" value="ACID DEHALOGENASE, PUTATIVE (AFU_ORTHOLOGUE AFUA_6G14460)-RELATED"/>
    <property type="match status" value="1"/>
</dbReference>
<protein>
    <submittedName>
        <fullName evidence="2">HAD-like domain-containing protein</fullName>
    </submittedName>
</protein>
<dbReference type="PANTHER" id="PTHR43316">
    <property type="entry name" value="HYDROLASE, HALOACID DELAHOGENASE-RELATED"/>
    <property type="match status" value="1"/>
</dbReference>
<organism evidence="2 3">
    <name type="scientific">Corynascus novoguineensis</name>
    <dbReference type="NCBI Taxonomy" id="1126955"/>
    <lineage>
        <taxon>Eukaryota</taxon>
        <taxon>Fungi</taxon>
        <taxon>Dikarya</taxon>
        <taxon>Ascomycota</taxon>
        <taxon>Pezizomycotina</taxon>
        <taxon>Sordariomycetes</taxon>
        <taxon>Sordariomycetidae</taxon>
        <taxon>Sordariales</taxon>
        <taxon>Chaetomiaceae</taxon>
        <taxon>Corynascus</taxon>
    </lineage>
</organism>
<dbReference type="AlphaFoldDB" id="A0AAN7CSQ6"/>
<dbReference type="EMBL" id="MU857658">
    <property type="protein sequence ID" value="KAK4247225.1"/>
    <property type="molecule type" value="Genomic_DNA"/>
</dbReference>
<gene>
    <name evidence="2" type="ORF">C7999DRAFT_14741</name>
</gene>
<comment type="caution">
    <text evidence="2">The sequence shown here is derived from an EMBL/GenBank/DDBJ whole genome shotgun (WGS) entry which is preliminary data.</text>
</comment>
<dbReference type="InterPro" id="IPR036412">
    <property type="entry name" value="HAD-like_sf"/>
</dbReference>
<keyword evidence="3" id="KW-1185">Reference proteome</keyword>
<evidence type="ECO:0000313" key="2">
    <source>
        <dbReference type="EMBL" id="KAK4247225.1"/>
    </source>
</evidence>
<dbReference type="SUPFAM" id="SSF56784">
    <property type="entry name" value="HAD-like"/>
    <property type="match status" value="1"/>
</dbReference>
<name>A0AAN7CSQ6_9PEZI</name>
<accession>A0AAN7CSQ6</accession>
<evidence type="ECO:0000313" key="3">
    <source>
        <dbReference type="Proteomes" id="UP001303647"/>
    </source>
</evidence>
<dbReference type="SFLD" id="SFLDG01129">
    <property type="entry name" value="C1.5:_HAD__Beta-PGM__Phosphata"/>
    <property type="match status" value="1"/>
</dbReference>
<dbReference type="InterPro" id="IPR023214">
    <property type="entry name" value="HAD_sf"/>
</dbReference>
<evidence type="ECO:0000256" key="1">
    <source>
        <dbReference type="ARBA" id="ARBA00022801"/>
    </source>
</evidence>
<keyword evidence="1" id="KW-0378">Hydrolase</keyword>
<dbReference type="SFLD" id="SFLDS00003">
    <property type="entry name" value="Haloacid_Dehalogenase"/>
    <property type="match status" value="1"/>
</dbReference>
<reference evidence="2" key="1">
    <citation type="journal article" date="2023" name="Mol. Phylogenet. Evol.">
        <title>Genome-scale phylogeny and comparative genomics of the fungal order Sordariales.</title>
        <authorList>
            <person name="Hensen N."/>
            <person name="Bonometti L."/>
            <person name="Westerberg I."/>
            <person name="Brannstrom I.O."/>
            <person name="Guillou S."/>
            <person name="Cros-Aarteil S."/>
            <person name="Calhoun S."/>
            <person name="Haridas S."/>
            <person name="Kuo A."/>
            <person name="Mondo S."/>
            <person name="Pangilinan J."/>
            <person name="Riley R."/>
            <person name="LaButti K."/>
            <person name="Andreopoulos B."/>
            <person name="Lipzen A."/>
            <person name="Chen C."/>
            <person name="Yan M."/>
            <person name="Daum C."/>
            <person name="Ng V."/>
            <person name="Clum A."/>
            <person name="Steindorff A."/>
            <person name="Ohm R.A."/>
            <person name="Martin F."/>
            <person name="Silar P."/>
            <person name="Natvig D.O."/>
            <person name="Lalanne C."/>
            <person name="Gautier V."/>
            <person name="Ament-Velasquez S.L."/>
            <person name="Kruys A."/>
            <person name="Hutchinson M.I."/>
            <person name="Powell A.J."/>
            <person name="Barry K."/>
            <person name="Miller A.N."/>
            <person name="Grigoriev I.V."/>
            <person name="Debuchy R."/>
            <person name="Gladieux P."/>
            <person name="Hiltunen Thoren M."/>
            <person name="Johannesson H."/>
        </authorList>
    </citation>
    <scope>NUCLEOTIDE SEQUENCE</scope>
    <source>
        <strain evidence="2">CBS 359.72</strain>
    </source>
</reference>